<dbReference type="RefSeq" id="WP_354365865.1">
    <property type="nucleotide sequence ID" value="NZ_JBEPLO010000022.1"/>
</dbReference>
<proteinExistence type="predicted"/>
<gene>
    <name evidence="2" type="ORF">ABID29_001869</name>
</gene>
<organism evidence="2 3">
    <name type="scientific">Streptococcus rupicaprae</name>
    <dbReference type="NCBI Taxonomy" id="759619"/>
    <lineage>
        <taxon>Bacteria</taxon>
        <taxon>Bacillati</taxon>
        <taxon>Bacillota</taxon>
        <taxon>Bacilli</taxon>
        <taxon>Lactobacillales</taxon>
        <taxon>Streptococcaceae</taxon>
        <taxon>Streptococcus</taxon>
    </lineage>
</organism>
<dbReference type="Proteomes" id="UP001549122">
    <property type="component" value="Unassembled WGS sequence"/>
</dbReference>
<sequence length="143" mass="16990">MILALFSLFLLVFNFIYLAELDSWQDWVAATILVLVSLAIMFSSFVFLRQFVYGSSIFLKLTEEGLSYYGYGLGRKSFDVKWTEVERIFHTKIERRVKYRTITTHFISFDFVDPDIIWKDTRFSGRWICCFSKLIKKDIEMVT</sequence>
<keyword evidence="1" id="KW-0812">Transmembrane</keyword>
<reference evidence="2 3" key="1">
    <citation type="submission" date="2024-06" db="EMBL/GenBank/DDBJ databases">
        <title>Genomic Encyclopedia of Type Strains, Phase IV (KMG-IV): sequencing the most valuable type-strain genomes for metagenomic binning, comparative biology and taxonomic classification.</title>
        <authorList>
            <person name="Goeker M."/>
        </authorList>
    </citation>
    <scope>NUCLEOTIDE SEQUENCE [LARGE SCALE GENOMIC DNA]</scope>
    <source>
        <strain evidence="2 3">DSM 28303</strain>
    </source>
</reference>
<feature type="transmembrane region" description="Helical" evidence="1">
    <location>
        <begin position="28"/>
        <end position="48"/>
    </location>
</feature>
<evidence type="ECO:0008006" key="4">
    <source>
        <dbReference type="Google" id="ProtNLM"/>
    </source>
</evidence>
<keyword evidence="3" id="KW-1185">Reference proteome</keyword>
<dbReference type="EMBL" id="JBEPLO010000022">
    <property type="protein sequence ID" value="MET3558741.1"/>
    <property type="molecule type" value="Genomic_DNA"/>
</dbReference>
<evidence type="ECO:0000256" key="1">
    <source>
        <dbReference type="SAM" id="Phobius"/>
    </source>
</evidence>
<name>A0ABV2FJM5_9STRE</name>
<accession>A0ABV2FJM5</accession>
<evidence type="ECO:0000313" key="2">
    <source>
        <dbReference type="EMBL" id="MET3558741.1"/>
    </source>
</evidence>
<comment type="caution">
    <text evidence="2">The sequence shown here is derived from an EMBL/GenBank/DDBJ whole genome shotgun (WGS) entry which is preliminary data.</text>
</comment>
<keyword evidence="1" id="KW-0472">Membrane</keyword>
<keyword evidence="1" id="KW-1133">Transmembrane helix</keyword>
<protein>
    <recommendedName>
        <fullName evidence="4">PH domain-containing protein</fullName>
    </recommendedName>
</protein>
<evidence type="ECO:0000313" key="3">
    <source>
        <dbReference type="Proteomes" id="UP001549122"/>
    </source>
</evidence>